<evidence type="ECO:0000256" key="3">
    <source>
        <dbReference type="ARBA" id="ARBA00022801"/>
    </source>
</evidence>
<reference evidence="8" key="1">
    <citation type="submission" date="2010-07" db="EMBL/GenBank/DDBJ databases">
        <authorList>
            <consortium name="CONSOLIDER consortium CSD2007-00005"/>
            <person name="Guazzaroni M.-E."/>
            <person name="Richter M."/>
            <person name="Garcia-Salamanca A."/>
            <person name="Yarza P."/>
            <person name="Ferrer M."/>
        </authorList>
    </citation>
    <scope>NUCLEOTIDE SEQUENCE</scope>
</reference>
<evidence type="ECO:0000256" key="1">
    <source>
        <dbReference type="ARBA" id="ARBA00006773"/>
    </source>
</evidence>
<dbReference type="SUPFAM" id="SSF51338">
    <property type="entry name" value="Composite domain of metallo-dependent hydrolases"/>
    <property type="match status" value="1"/>
</dbReference>
<dbReference type="GO" id="GO:0000034">
    <property type="term" value="F:adenine deaminase activity"/>
    <property type="evidence" value="ECO:0007669"/>
    <property type="project" value="UniProtKB-EC"/>
</dbReference>
<dbReference type="InterPro" id="IPR006680">
    <property type="entry name" value="Amidohydro-rel"/>
</dbReference>
<name>D9PKN5_9ZZZZ</name>
<feature type="region of interest" description="Disordered" evidence="5">
    <location>
        <begin position="540"/>
        <end position="559"/>
    </location>
</feature>
<dbReference type="Gene3D" id="3.20.20.140">
    <property type="entry name" value="Metal-dependent hydrolases"/>
    <property type="match status" value="1"/>
</dbReference>
<evidence type="ECO:0000256" key="5">
    <source>
        <dbReference type="SAM" id="MobiDB-lite"/>
    </source>
</evidence>
<sequence>MNFGRMSAPMSTHGVKDLIRVALGEAKADLIIENARILNVYTGEILDQCSIAVKGEKIAYVGDHTSRMVGPETVVIDAVGKTAIPGLIDGHTHMSAIFSLGDFLSYAVKSGTTTVITETMEPFPIMGVEGVEELMDSFENQPVKIFGTAPAMVSTSRSIMGISSKALKKLIRRNDIVGLGESYWQAVLQQPDLMIPLFNETLRAGKTLEGHSAGAKGNKLSAYVATGISSCHEPITAAEAIERLRMGLYVMIREGSVRRDLEAIAEMRSTGIDFRRAILVSDGVDPEDIIEKGYMDYVVQKAIRCGFDPVSAVRMATLNVAEHFRLDGFVGGIAPGKYADIVLIPDSETIEAQCVISSGKPVFRNGELLAFPRSHPYSVKCRRTIRLPGPLQPGDFRIPVANGADTRSVRLISLITDLVTKEVVLSLPVRKGEIGTDVDHDVLKIAAIDRAHRPGKLFTAFVRGFGLKSGAIASSAAWDTSDILVVGTDETDMARAVNRILEMQGGAVVCAHEKIVAELALPIFGLCRLNPCPCSMKRRSESKRRRLNLEQPLRTRCSP</sequence>
<evidence type="ECO:0000313" key="8">
    <source>
        <dbReference type="EMBL" id="EFK95898.1"/>
    </source>
</evidence>
<dbReference type="AlphaFoldDB" id="D9PKN5"/>
<dbReference type="Pfam" id="PF01979">
    <property type="entry name" value="Amidohydro_1"/>
    <property type="match status" value="1"/>
</dbReference>
<dbReference type="Pfam" id="PF13382">
    <property type="entry name" value="Adenine_deam_C"/>
    <property type="match status" value="1"/>
</dbReference>
<evidence type="ECO:0000259" key="6">
    <source>
        <dbReference type="Pfam" id="PF01979"/>
    </source>
</evidence>
<feature type="domain" description="Adenine deaminase C-terminal" evidence="7">
    <location>
        <begin position="418"/>
        <end position="527"/>
    </location>
</feature>
<dbReference type="PANTHER" id="PTHR11113">
    <property type="entry name" value="N-ACETYLGLUCOSAMINE-6-PHOSPHATE DEACETYLASE"/>
    <property type="match status" value="1"/>
</dbReference>
<feature type="domain" description="Amidohydrolase-related" evidence="6">
    <location>
        <begin position="83"/>
        <end position="361"/>
    </location>
</feature>
<dbReference type="EMBL" id="ADZX01000628">
    <property type="protein sequence ID" value="EFK95898.1"/>
    <property type="molecule type" value="Genomic_DNA"/>
</dbReference>
<dbReference type="Gene3D" id="2.30.40.10">
    <property type="entry name" value="Urease, subunit C, domain 1"/>
    <property type="match status" value="1"/>
</dbReference>
<evidence type="ECO:0000259" key="7">
    <source>
        <dbReference type="Pfam" id="PF13382"/>
    </source>
</evidence>
<evidence type="ECO:0000256" key="2">
    <source>
        <dbReference type="ARBA" id="ARBA00012782"/>
    </source>
</evidence>
<reference evidence="8" key="2">
    <citation type="journal article" date="2011" name="Microb. Ecol.">
        <title>Taxonomic and Functional Metagenomic Profiling of the Microbial Community in the Anoxic Sediment of a Sub-saline Shallow Lake (Laguna de Carrizo, Central Spain).</title>
        <authorList>
            <person name="Ferrer M."/>
            <person name="Guazzaroni M.E."/>
            <person name="Richter M."/>
            <person name="Garcia-Salamanca A."/>
            <person name="Yarza P."/>
            <person name="Suarez-Suarez A."/>
            <person name="Solano J."/>
            <person name="Alcaide M."/>
            <person name="van Dillewijn P."/>
            <person name="Molina-Henares M.A."/>
            <person name="Lopez-Cortes N."/>
            <person name="Al-Ramahi Y."/>
            <person name="Guerrero C."/>
            <person name="Acosta A."/>
            <person name="de Eugenio L.I."/>
            <person name="Martinez V."/>
            <person name="Marques S."/>
            <person name="Rojo F."/>
            <person name="Santero E."/>
            <person name="Genilloud O."/>
            <person name="Perez-Perez J."/>
            <person name="Rossello-Mora R."/>
            <person name="Ramos J.L."/>
        </authorList>
    </citation>
    <scope>NUCLEOTIDE SEQUENCE</scope>
</reference>
<comment type="caution">
    <text evidence="8">The sequence shown here is derived from an EMBL/GenBank/DDBJ whole genome shotgun (WGS) entry which is preliminary data.</text>
</comment>
<comment type="catalytic activity">
    <reaction evidence="4">
        <text>adenine + H2O + H(+) = hypoxanthine + NH4(+)</text>
        <dbReference type="Rhea" id="RHEA:23688"/>
        <dbReference type="ChEBI" id="CHEBI:15377"/>
        <dbReference type="ChEBI" id="CHEBI:15378"/>
        <dbReference type="ChEBI" id="CHEBI:16708"/>
        <dbReference type="ChEBI" id="CHEBI:17368"/>
        <dbReference type="ChEBI" id="CHEBI:28938"/>
        <dbReference type="EC" id="3.5.4.2"/>
    </reaction>
</comment>
<accession>D9PKN5</accession>
<protein>
    <recommendedName>
        <fullName evidence="2">adenine deaminase</fullName>
        <ecNumber evidence="2">3.5.4.2</ecNumber>
    </recommendedName>
</protein>
<dbReference type="InterPro" id="IPR026912">
    <property type="entry name" value="Adenine_deam_C"/>
</dbReference>
<evidence type="ECO:0000256" key="4">
    <source>
        <dbReference type="ARBA" id="ARBA00047720"/>
    </source>
</evidence>
<dbReference type="InterPro" id="IPR011059">
    <property type="entry name" value="Metal-dep_hydrolase_composite"/>
</dbReference>
<dbReference type="PANTHER" id="PTHR11113:SF2">
    <property type="entry name" value="ADENINE DEAMINASE"/>
    <property type="match status" value="1"/>
</dbReference>
<dbReference type="EC" id="3.5.4.2" evidence="2"/>
<organism evidence="8">
    <name type="scientific">sediment metagenome</name>
    <dbReference type="NCBI Taxonomy" id="749907"/>
    <lineage>
        <taxon>unclassified sequences</taxon>
        <taxon>metagenomes</taxon>
        <taxon>ecological metagenomes</taxon>
    </lineage>
</organism>
<comment type="similarity">
    <text evidence="1">Belongs to the metallo-dependent hydrolases superfamily. Adenine deaminase family.</text>
</comment>
<gene>
    <name evidence="8" type="primary">ade</name>
    <name evidence="8" type="ORF">LDC_2104</name>
</gene>
<dbReference type="SUPFAM" id="SSF51556">
    <property type="entry name" value="Metallo-dependent hydrolases"/>
    <property type="match status" value="1"/>
</dbReference>
<proteinExistence type="inferred from homology"/>
<dbReference type="InterPro" id="IPR032466">
    <property type="entry name" value="Metal_Hydrolase"/>
</dbReference>
<keyword evidence="3 8" id="KW-0378">Hydrolase</keyword>